<sequence length="276" mass="31226">NVDTDNARHQISFENTEISETGGSGKISSEISILNKPEVSNSEKLLETEKNIATMGWSKIISPCSRAREFSEDLFADNNKLFCKFCNISIGWQNKATITTHINSKAHKDSCRSYVAANRNDRQQSLHATMVVADRRKQIIYDLGGSISLADSIRKHHLSDIFEQHYEQLCGIFCGKPVSIIIDETTDKKTHSVINTLFSYQGQTKLISIDFISQVNNVTVDLTAYMKKSIREILQPVMPQIQHNTYYISTNSDNSLNSQDTQQLTLRFMPLPNTTR</sequence>
<comment type="caution">
    <text evidence="1">The sequence shown here is derived from an EMBL/GenBank/DDBJ whole genome shotgun (WGS) entry which is preliminary data.</text>
</comment>
<evidence type="ECO:0000313" key="1">
    <source>
        <dbReference type="EMBL" id="CAG8629739.1"/>
    </source>
</evidence>
<reference evidence="1" key="1">
    <citation type="submission" date="2021-06" db="EMBL/GenBank/DDBJ databases">
        <authorList>
            <person name="Kallberg Y."/>
            <person name="Tangrot J."/>
            <person name="Rosling A."/>
        </authorList>
    </citation>
    <scope>NUCLEOTIDE SEQUENCE</scope>
    <source>
        <strain evidence="1">AZ414A</strain>
    </source>
</reference>
<feature type="non-terminal residue" evidence="1">
    <location>
        <position position="1"/>
    </location>
</feature>
<organism evidence="1 2">
    <name type="scientific">Diversispora eburnea</name>
    <dbReference type="NCBI Taxonomy" id="1213867"/>
    <lineage>
        <taxon>Eukaryota</taxon>
        <taxon>Fungi</taxon>
        <taxon>Fungi incertae sedis</taxon>
        <taxon>Mucoromycota</taxon>
        <taxon>Glomeromycotina</taxon>
        <taxon>Glomeromycetes</taxon>
        <taxon>Diversisporales</taxon>
        <taxon>Diversisporaceae</taxon>
        <taxon>Diversispora</taxon>
    </lineage>
</organism>
<gene>
    <name evidence="1" type="ORF">DEBURN_LOCUS10719</name>
</gene>
<evidence type="ECO:0000313" key="2">
    <source>
        <dbReference type="Proteomes" id="UP000789706"/>
    </source>
</evidence>
<name>A0A9N9D7X8_9GLOM</name>
<dbReference type="OrthoDB" id="6484208at2759"/>
<keyword evidence="2" id="KW-1185">Reference proteome</keyword>
<accession>A0A9N9D7X8</accession>
<dbReference type="AlphaFoldDB" id="A0A9N9D7X8"/>
<protein>
    <submittedName>
        <fullName evidence="1">246_t:CDS:1</fullName>
    </submittedName>
</protein>
<dbReference type="Proteomes" id="UP000789706">
    <property type="component" value="Unassembled WGS sequence"/>
</dbReference>
<dbReference type="EMBL" id="CAJVPK010003663">
    <property type="protein sequence ID" value="CAG8629739.1"/>
    <property type="molecule type" value="Genomic_DNA"/>
</dbReference>
<proteinExistence type="predicted"/>